<feature type="domain" description="Beta-galactosidase 1-like first all-beta" evidence="8">
    <location>
        <begin position="461"/>
        <end position="583"/>
    </location>
</feature>
<dbReference type="PRINTS" id="PR00742">
    <property type="entry name" value="GLHYDRLASE35"/>
</dbReference>
<evidence type="ECO:0000256" key="1">
    <source>
        <dbReference type="ARBA" id="ARBA00009809"/>
    </source>
</evidence>
<gene>
    <name evidence="11" type="primary">LOC117640729</name>
</gene>
<dbReference type="InParanoid" id="A0A6P8YB49"/>
<dbReference type="Pfam" id="PF21317">
    <property type="entry name" value="BetaGal_ABD_1"/>
    <property type="match status" value="1"/>
</dbReference>
<dbReference type="RefSeq" id="XP_034233461.1">
    <property type="nucleotide sequence ID" value="XM_034377570.1"/>
</dbReference>
<dbReference type="KEGG" id="tpal:117640729"/>
<keyword evidence="3" id="KW-0326">Glycosidase</keyword>
<keyword evidence="6" id="KW-0812">Transmembrane</keyword>
<reference evidence="11" key="1">
    <citation type="submission" date="2025-08" db="UniProtKB">
        <authorList>
            <consortium name="RefSeq"/>
        </authorList>
    </citation>
    <scope>IDENTIFICATION</scope>
    <source>
        <tissue evidence="11">Total insect</tissue>
    </source>
</reference>
<keyword evidence="2" id="KW-0378">Hydrolase</keyword>
<dbReference type="InterPro" id="IPR026283">
    <property type="entry name" value="B-gal_1-like"/>
</dbReference>
<keyword evidence="10" id="KW-1185">Reference proteome</keyword>
<dbReference type="SUPFAM" id="SSF49785">
    <property type="entry name" value="Galactose-binding domain-like"/>
    <property type="match status" value="1"/>
</dbReference>
<evidence type="ECO:0000256" key="2">
    <source>
        <dbReference type="ARBA" id="ARBA00022801"/>
    </source>
</evidence>
<proteinExistence type="inferred from homology"/>
<dbReference type="SUPFAM" id="SSF51445">
    <property type="entry name" value="(Trans)glycosidases"/>
    <property type="match status" value="1"/>
</dbReference>
<dbReference type="PIRSF" id="PIRSF006336">
    <property type="entry name" value="B-gal"/>
    <property type="match status" value="1"/>
</dbReference>
<evidence type="ECO:0000259" key="9">
    <source>
        <dbReference type="Pfam" id="PF21467"/>
    </source>
</evidence>
<dbReference type="GeneID" id="117640729"/>
<evidence type="ECO:0000259" key="7">
    <source>
        <dbReference type="Pfam" id="PF01301"/>
    </source>
</evidence>
<dbReference type="Pfam" id="PF21467">
    <property type="entry name" value="BetaGal_gal-bd"/>
    <property type="match status" value="1"/>
</dbReference>
<feature type="active site" description="Nucleophile" evidence="4">
    <location>
        <position position="306"/>
    </location>
</feature>
<evidence type="ECO:0000259" key="8">
    <source>
        <dbReference type="Pfam" id="PF21317"/>
    </source>
</evidence>
<dbReference type="PANTHER" id="PTHR23421">
    <property type="entry name" value="BETA-GALACTOSIDASE RELATED"/>
    <property type="match status" value="1"/>
</dbReference>
<dbReference type="Gene3D" id="2.60.120.260">
    <property type="entry name" value="Galactose-binding domain-like"/>
    <property type="match status" value="2"/>
</dbReference>
<dbReference type="InterPro" id="IPR017853">
    <property type="entry name" value="GH"/>
</dbReference>
<dbReference type="InterPro" id="IPR048912">
    <property type="entry name" value="BetaGal1-like_ABD1"/>
</dbReference>
<feature type="active site" description="Proton donor" evidence="4">
    <location>
        <position position="226"/>
    </location>
</feature>
<evidence type="ECO:0000256" key="6">
    <source>
        <dbReference type="SAM" id="Phobius"/>
    </source>
</evidence>
<comment type="similarity">
    <text evidence="1 5">Belongs to the glycosyl hydrolase 35 family.</text>
</comment>
<feature type="domain" description="Glycoside hydrolase 35 catalytic" evidence="7">
    <location>
        <begin position="71"/>
        <end position="397"/>
    </location>
</feature>
<keyword evidence="6" id="KW-0472">Membrane</keyword>
<organism evidence="11">
    <name type="scientific">Thrips palmi</name>
    <name type="common">Melon thrips</name>
    <dbReference type="NCBI Taxonomy" id="161013"/>
    <lineage>
        <taxon>Eukaryota</taxon>
        <taxon>Metazoa</taxon>
        <taxon>Ecdysozoa</taxon>
        <taxon>Arthropoda</taxon>
        <taxon>Hexapoda</taxon>
        <taxon>Insecta</taxon>
        <taxon>Pterygota</taxon>
        <taxon>Neoptera</taxon>
        <taxon>Paraneoptera</taxon>
        <taxon>Thysanoptera</taxon>
        <taxon>Terebrantia</taxon>
        <taxon>Thripoidea</taxon>
        <taxon>Thripidae</taxon>
        <taxon>Thrips</taxon>
    </lineage>
</organism>
<evidence type="ECO:0000313" key="10">
    <source>
        <dbReference type="Proteomes" id="UP000515158"/>
    </source>
</evidence>
<sequence>MCSLCSCACSLIRWAFCIAAFGLIVVAFVVGGYVLGPLVIKDKPHTQDPSVYEYYTAGGITEGLKAGTVDFTLNKKVISLHSGSIHYFRVHPQYWRDRLRKLRAAGFVAVETYVPWNLHEPYDGVFDFGNGGEDMSPFLDIRTFLKIAQEEDLLAILRPGPYICAEWEFGGLPSWLQKIPSIKVRTSDPKYTERVQRFFDVLLPILKNLQFSTGQGPIIAFQVENEYGNTKEPNKDTDKQHLRDIKAMFEKAGLAELFFTSDTPSKGREYGAIEGVLEVANFNENPTGELNLLKELQPNKAAMVMEFWTGWFDHWGEAHHGMTLDNFKKVLEDILKYPSGVNFYMFHGGTSFGFLNGGNVYKEFPFYLPDISSYDYDAPLSEAGDYTEKYEATVSLLAKYQKVTFRKPERPVETPKKVYTPLSSPDFLNWNSLLDQVDAEDKQDSPQPIYMEYHQANGGSGQNFGYIVYRKKDQSLTPTSTLKIDGKINGAAMVMVNNELKSPPLQTVDDLKGFGYWCSDSDKNTLDLKLSSATTAVLDIIIENWSRNNYGKLSTDFNQVRGLTSNQVYVDGNQVQDFTIYALQFKGKWVRRLKNWTQNQVAGNGPVMLKFKLNVEQPTDTFLDMQGWGKGVVFVNGFNIGRYSTIGPLRTLFAPAPLFQSGTNEICVFEHFKPSSELKFSDRMIYKDSEKTINVDL</sequence>
<dbReference type="Pfam" id="PF01301">
    <property type="entry name" value="Glyco_hydro_35"/>
    <property type="match status" value="1"/>
</dbReference>
<dbReference type="Gene3D" id="3.20.20.80">
    <property type="entry name" value="Glycosidases"/>
    <property type="match status" value="1"/>
</dbReference>
<evidence type="ECO:0000313" key="11">
    <source>
        <dbReference type="RefSeq" id="XP_034233461.1"/>
    </source>
</evidence>
<evidence type="ECO:0000256" key="5">
    <source>
        <dbReference type="RuleBase" id="RU003679"/>
    </source>
</evidence>
<protein>
    <submittedName>
        <fullName evidence="11">Beta-galactosidase-1-like protein 2 isoform X1</fullName>
    </submittedName>
</protein>
<dbReference type="InterPro" id="IPR001944">
    <property type="entry name" value="Glycoside_Hdrlase_35"/>
</dbReference>
<feature type="domain" description="Beta-galactosidase galactose-binding" evidence="9">
    <location>
        <begin position="607"/>
        <end position="664"/>
    </location>
</feature>
<dbReference type="OrthoDB" id="1657402at2759"/>
<dbReference type="Proteomes" id="UP000515158">
    <property type="component" value="Unplaced"/>
</dbReference>
<evidence type="ECO:0000256" key="3">
    <source>
        <dbReference type="ARBA" id="ARBA00023295"/>
    </source>
</evidence>
<accession>A0A6P8YB49</accession>
<dbReference type="InterPro" id="IPR048913">
    <property type="entry name" value="BetaGal_gal-bd"/>
</dbReference>
<keyword evidence="6" id="KW-1133">Transmembrane helix</keyword>
<feature type="transmembrane region" description="Helical" evidence="6">
    <location>
        <begin position="12"/>
        <end position="35"/>
    </location>
</feature>
<evidence type="ECO:0000256" key="4">
    <source>
        <dbReference type="PIRSR" id="PIRSR006336-1"/>
    </source>
</evidence>
<dbReference type="AlphaFoldDB" id="A0A6P8YB49"/>
<dbReference type="GO" id="GO:0004565">
    <property type="term" value="F:beta-galactosidase activity"/>
    <property type="evidence" value="ECO:0007669"/>
    <property type="project" value="InterPro"/>
</dbReference>
<dbReference type="GO" id="GO:0005975">
    <property type="term" value="P:carbohydrate metabolic process"/>
    <property type="evidence" value="ECO:0007669"/>
    <property type="project" value="InterPro"/>
</dbReference>
<name>A0A6P8YB49_THRPL</name>
<dbReference type="InterPro" id="IPR008979">
    <property type="entry name" value="Galactose-bd-like_sf"/>
</dbReference>
<dbReference type="InterPro" id="IPR031330">
    <property type="entry name" value="Gly_Hdrlase_35_cat"/>
</dbReference>